<dbReference type="RefSeq" id="WP_161447107.1">
    <property type="nucleotide sequence ID" value="NZ_WYDN01000001.1"/>
</dbReference>
<dbReference type="EMBL" id="WYDN01000001">
    <property type="protein sequence ID" value="NAZ14814.1"/>
    <property type="molecule type" value="Genomic_DNA"/>
</dbReference>
<sequence length="180" mass="20727">MNHVKTVQALKTANGKFHVTQKMSWIVKPTHYEFQVPLHNVLGEPLILGGIMNRSRTHYGSVWIRNKLDSKAQVIRLCLRGVHKNKRAGDRRHWNPGSHLHRWDPVDFMKFAQDPDSPPWPPVQWVENTFDPLAQDGYRLALSTFCSMHGISLDFENIWTDIPLIDEPTYVVAPTGEEIP</sequence>
<comment type="caution">
    <text evidence="1">The sequence shown here is derived from an EMBL/GenBank/DDBJ whole genome shotgun (WGS) entry which is preliminary data.</text>
</comment>
<evidence type="ECO:0000313" key="2">
    <source>
        <dbReference type="Proteomes" id="UP000477543"/>
    </source>
</evidence>
<accession>A0A6L9G0U8</accession>
<name>A0A6L9G0U8_9MICC</name>
<proteinExistence type="predicted"/>
<protein>
    <submittedName>
        <fullName evidence="1">Uncharacterized protein</fullName>
    </submittedName>
</protein>
<organism evidence="1 2">
    <name type="scientific">Glutamicibacter soli</name>
    <dbReference type="NCBI Taxonomy" id="453836"/>
    <lineage>
        <taxon>Bacteria</taxon>
        <taxon>Bacillati</taxon>
        <taxon>Actinomycetota</taxon>
        <taxon>Actinomycetes</taxon>
        <taxon>Micrococcales</taxon>
        <taxon>Micrococcaceae</taxon>
        <taxon>Glutamicibacter</taxon>
    </lineage>
</organism>
<reference evidence="1 2" key="1">
    <citation type="submission" date="2020-01" db="EMBL/GenBank/DDBJ databases">
        <title>Glutamicibacter soli M275.</title>
        <authorList>
            <person name="Meng X."/>
        </authorList>
    </citation>
    <scope>NUCLEOTIDE SEQUENCE [LARGE SCALE GENOMIC DNA]</scope>
    <source>
        <strain evidence="1 2">M275</strain>
    </source>
</reference>
<gene>
    <name evidence="1" type="ORF">GT020_01850</name>
</gene>
<evidence type="ECO:0000313" key="1">
    <source>
        <dbReference type="EMBL" id="NAZ14814.1"/>
    </source>
</evidence>
<dbReference type="AlphaFoldDB" id="A0A6L9G0U8"/>
<dbReference type="Proteomes" id="UP000477543">
    <property type="component" value="Unassembled WGS sequence"/>
</dbReference>